<evidence type="ECO:0000313" key="3">
    <source>
        <dbReference type="Proteomes" id="UP000640489"/>
    </source>
</evidence>
<dbReference type="InterPro" id="IPR050407">
    <property type="entry name" value="Geranylgeranyl_reductase"/>
</dbReference>
<dbReference type="GO" id="GO:0004497">
    <property type="term" value="F:monooxygenase activity"/>
    <property type="evidence" value="ECO:0007669"/>
    <property type="project" value="UniProtKB-KW"/>
</dbReference>
<dbReference type="GO" id="GO:0071949">
    <property type="term" value="F:FAD binding"/>
    <property type="evidence" value="ECO:0007669"/>
    <property type="project" value="InterPro"/>
</dbReference>
<protein>
    <submittedName>
        <fullName evidence="2">FAD-dependent monooxygenase</fullName>
    </submittedName>
</protein>
<dbReference type="RefSeq" id="WP_194704896.1">
    <property type="nucleotide sequence ID" value="NZ_JADKPN010000001.1"/>
</dbReference>
<evidence type="ECO:0000313" key="2">
    <source>
        <dbReference type="EMBL" id="MBF4761694.1"/>
    </source>
</evidence>
<comment type="caution">
    <text evidence="2">The sequence shown here is derived from an EMBL/GenBank/DDBJ whole genome shotgun (WGS) entry which is preliminary data.</text>
</comment>
<name>A0A930V6C7_9ACTN</name>
<dbReference type="InterPro" id="IPR036188">
    <property type="entry name" value="FAD/NAD-bd_sf"/>
</dbReference>
<sequence>MTSAPVDVVVVGGRVAGALTALRLRARGAAVRLLEARHFPSDTLSTHFFRGDGLVRSLAEVGVLDEVLAAGAPRLGCEYFALDDGPAEQGPPQDPGEAGFCLSVRRVTLDAILVGACERAGVDVRTDTKVTDVVAEGERIVGVVDEAGERHVARAVVGADGRRSRVAALVGAPEDERHPAARAMYYRYGRGWESPPDVGPEFSLVGDEFAYVFPSDGGLACLAVSVPLAAHDERDEDHAADLERRLQRHATLADRVRGLTWQGGVFTGLPADSVLRRASGPGWALVGDAGTGQDPWAGLGMDTAARQAEVFAEVFAEDPSDFEAAYASRRREQTLAGYDFATRFAPDIRAMLG</sequence>
<dbReference type="PANTHER" id="PTHR42685:SF22">
    <property type="entry name" value="CONDITIONED MEDIUM FACTOR RECEPTOR 1"/>
    <property type="match status" value="1"/>
</dbReference>
<accession>A0A930V6C7</accession>
<keyword evidence="2" id="KW-0503">Monooxygenase</keyword>
<gene>
    <name evidence="2" type="ORF">ISU07_01025</name>
</gene>
<evidence type="ECO:0000259" key="1">
    <source>
        <dbReference type="Pfam" id="PF01494"/>
    </source>
</evidence>
<organism evidence="2 3">
    <name type="scientific">Nocardioides islandensis</name>
    <dbReference type="NCBI Taxonomy" id="433663"/>
    <lineage>
        <taxon>Bacteria</taxon>
        <taxon>Bacillati</taxon>
        <taxon>Actinomycetota</taxon>
        <taxon>Actinomycetes</taxon>
        <taxon>Propionibacteriales</taxon>
        <taxon>Nocardioidaceae</taxon>
        <taxon>Nocardioides</taxon>
    </lineage>
</organism>
<dbReference type="Gene3D" id="3.50.50.60">
    <property type="entry name" value="FAD/NAD(P)-binding domain"/>
    <property type="match status" value="1"/>
</dbReference>
<dbReference type="Proteomes" id="UP000640489">
    <property type="component" value="Unassembled WGS sequence"/>
</dbReference>
<dbReference type="EMBL" id="JADKPN010000001">
    <property type="protein sequence ID" value="MBF4761694.1"/>
    <property type="molecule type" value="Genomic_DNA"/>
</dbReference>
<dbReference type="AlphaFoldDB" id="A0A930V6C7"/>
<dbReference type="PRINTS" id="PR00420">
    <property type="entry name" value="RNGMNOXGNASE"/>
</dbReference>
<keyword evidence="3" id="KW-1185">Reference proteome</keyword>
<feature type="domain" description="FAD-binding" evidence="1">
    <location>
        <begin position="6"/>
        <end position="313"/>
    </location>
</feature>
<reference evidence="2" key="1">
    <citation type="submission" date="2020-11" db="EMBL/GenBank/DDBJ databases">
        <title>Nocardioides sp. nov., isolated from Soil of Cynanchum wilfordii Hemsley rhizosphere.</title>
        <authorList>
            <person name="Lee J.-S."/>
            <person name="Suh M.K."/>
            <person name="Kim J.-S."/>
        </authorList>
    </citation>
    <scope>NUCLEOTIDE SEQUENCE</scope>
    <source>
        <strain evidence="2">KCTC 19275</strain>
    </source>
</reference>
<dbReference type="Pfam" id="PF01494">
    <property type="entry name" value="FAD_binding_3"/>
    <property type="match status" value="1"/>
</dbReference>
<dbReference type="InterPro" id="IPR002938">
    <property type="entry name" value="FAD-bd"/>
</dbReference>
<dbReference type="PANTHER" id="PTHR42685">
    <property type="entry name" value="GERANYLGERANYL DIPHOSPHATE REDUCTASE"/>
    <property type="match status" value="1"/>
</dbReference>
<proteinExistence type="predicted"/>
<keyword evidence="2" id="KW-0560">Oxidoreductase</keyword>
<dbReference type="SUPFAM" id="SSF51905">
    <property type="entry name" value="FAD/NAD(P)-binding domain"/>
    <property type="match status" value="1"/>
</dbReference>